<sequence length="311" mass="35126">MPSVVVAVGRSESNQRWVEVFQQLQPDWSFFAWEPQADQAPADFAVVWRPSVQLFQDQPSLQAIFNIGAGVDGIDFSQIPDSVPVYRVEDAGMAVQMAEYAVYGMLLATQRFAPYVEQQAQQQWLQQEPIYRKQWPVGVMGYGQIGRQVAQVLHQLGYPVSVWTRTARAAKSEIQFFAGQEQFSAFLQQSRVLINVLPLTPQTRGIINQAALAQLQPQGFVINMARGPHIVEQDLIHMLESGHVTGALLDVFDIEPLPQTHPFWRHPRIHVTPHISGVSLREPTAQQIHQKMQALLQNQPVSGLVDRSRMY</sequence>
<reference evidence="5" key="1">
    <citation type="journal article" date="2019" name="Int. J. Syst. Evol. Microbiol.">
        <title>The Global Catalogue of Microorganisms (GCM) 10K type strain sequencing project: providing services to taxonomists for standard genome sequencing and annotation.</title>
        <authorList>
            <consortium name="The Broad Institute Genomics Platform"/>
            <consortium name="The Broad Institute Genome Sequencing Center for Infectious Disease"/>
            <person name="Wu L."/>
            <person name="Ma J."/>
        </authorList>
    </citation>
    <scope>NUCLEOTIDE SEQUENCE [LARGE SCALE GENOMIC DNA]</scope>
    <source>
        <strain evidence="5">JCM 18423</strain>
    </source>
</reference>
<evidence type="ECO:0000259" key="3">
    <source>
        <dbReference type="Pfam" id="PF02826"/>
    </source>
</evidence>
<dbReference type="CDD" id="cd12164">
    <property type="entry name" value="GDH_like_2"/>
    <property type="match status" value="1"/>
</dbReference>
<dbReference type="Gene3D" id="3.40.50.720">
    <property type="entry name" value="NAD(P)-binding Rossmann-like Domain"/>
    <property type="match status" value="2"/>
</dbReference>
<keyword evidence="2" id="KW-0520">NAD</keyword>
<dbReference type="EMBL" id="BAABKD010000002">
    <property type="protein sequence ID" value="GAA5086442.1"/>
    <property type="molecule type" value="Genomic_DNA"/>
</dbReference>
<dbReference type="PANTHER" id="PTHR43333">
    <property type="entry name" value="2-HACID_DH_C DOMAIN-CONTAINING PROTEIN"/>
    <property type="match status" value="1"/>
</dbReference>
<evidence type="ECO:0000313" key="4">
    <source>
        <dbReference type="EMBL" id="GAA5086442.1"/>
    </source>
</evidence>
<evidence type="ECO:0000256" key="1">
    <source>
        <dbReference type="ARBA" id="ARBA00023002"/>
    </source>
</evidence>
<gene>
    <name evidence="4" type="ORF">GCM10023337_06090</name>
</gene>
<dbReference type="Proteomes" id="UP001500227">
    <property type="component" value="Unassembled WGS sequence"/>
</dbReference>
<dbReference type="Pfam" id="PF02826">
    <property type="entry name" value="2-Hacid_dh_C"/>
    <property type="match status" value="1"/>
</dbReference>
<protein>
    <submittedName>
        <fullName evidence="4">Glyoxylate/hydroxypyruvate reductase A</fullName>
    </submittedName>
</protein>
<organism evidence="4 5">
    <name type="scientific">Paenalcaligenes hermetiae</name>
    <dbReference type="NCBI Taxonomy" id="1157987"/>
    <lineage>
        <taxon>Bacteria</taxon>
        <taxon>Pseudomonadati</taxon>
        <taxon>Pseudomonadota</taxon>
        <taxon>Betaproteobacteria</taxon>
        <taxon>Burkholderiales</taxon>
        <taxon>Alcaligenaceae</taxon>
        <taxon>Paenalcaligenes</taxon>
    </lineage>
</organism>
<keyword evidence="5" id="KW-1185">Reference proteome</keyword>
<comment type="caution">
    <text evidence="4">The sequence shown here is derived from an EMBL/GenBank/DDBJ whole genome shotgun (WGS) entry which is preliminary data.</text>
</comment>
<dbReference type="InterPro" id="IPR036291">
    <property type="entry name" value="NAD(P)-bd_dom_sf"/>
</dbReference>
<accession>A0ABP9M0G2</accession>
<proteinExistence type="predicted"/>
<keyword evidence="1" id="KW-0560">Oxidoreductase</keyword>
<evidence type="ECO:0000256" key="2">
    <source>
        <dbReference type="ARBA" id="ARBA00023027"/>
    </source>
</evidence>
<feature type="domain" description="D-isomer specific 2-hydroxyacid dehydrogenase NAD-binding" evidence="3">
    <location>
        <begin position="105"/>
        <end position="276"/>
    </location>
</feature>
<dbReference type="SUPFAM" id="SSF52283">
    <property type="entry name" value="Formate/glycerate dehydrogenase catalytic domain-like"/>
    <property type="match status" value="1"/>
</dbReference>
<dbReference type="RefSeq" id="WP_345369506.1">
    <property type="nucleotide sequence ID" value="NZ_BAABKD010000002.1"/>
</dbReference>
<dbReference type="PANTHER" id="PTHR43333:SF1">
    <property type="entry name" value="D-ISOMER SPECIFIC 2-HYDROXYACID DEHYDROGENASE NAD-BINDING DOMAIN-CONTAINING PROTEIN"/>
    <property type="match status" value="1"/>
</dbReference>
<evidence type="ECO:0000313" key="5">
    <source>
        <dbReference type="Proteomes" id="UP001500227"/>
    </source>
</evidence>
<name>A0ABP9M0G2_9BURK</name>
<dbReference type="InterPro" id="IPR006140">
    <property type="entry name" value="D-isomer_DH_NAD-bd"/>
</dbReference>
<dbReference type="SUPFAM" id="SSF51735">
    <property type="entry name" value="NAD(P)-binding Rossmann-fold domains"/>
    <property type="match status" value="1"/>
</dbReference>